<sequence length="57" mass="6622">MYAIAAWDLKTAIIPLTFVTIRKRWQNHCVAAIKGSHKLREHAVIIREIQQSRTHEA</sequence>
<protein>
    <submittedName>
        <fullName evidence="1">Uncharacterized protein</fullName>
    </submittedName>
</protein>
<dbReference type="RefSeq" id="WP_235226650.1">
    <property type="nucleotide sequence ID" value="NZ_JAKGAQ010000004.1"/>
</dbReference>
<gene>
    <name evidence="1" type="ORF">L0664_14685</name>
</gene>
<dbReference type="EMBL" id="JAKGAQ010000004">
    <property type="protein sequence ID" value="MCF2872318.1"/>
    <property type="molecule type" value="Genomic_DNA"/>
</dbReference>
<reference evidence="1 2" key="1">
    <citation type="submission" date="2022-01" db="EMBL/GenBank/DDBJ databases">
        <title>Octadecabacter sp. nov., isolated from a marine alga.</title>
        <authorList>
            <person name="Jin M.S."/>
            <person name="Kim H.M."/>
            <person name="Han D.M."/>
            <person name="Jung J.J."/>
            <person name="Jeon C.O."/>
        </authorList>
    </citation>
    <scope>NUCLEOTIDE SEQUENCE [LARGE SCALE GENOMIC DNA]</scope>
    <source>
        <strain evidence="1 2">G9-8</strain>
    </source>
</reference>
<proteinExistence type="predicted"/>
<name>A0ABS9CYJ2_9RHOB</name>
<comment type="caution">
    <text evidence="1">The sequence shown here is derived from an EMBL/GenBank/DDBJ whole genome shotgun (WGS) entry which is preliminary data.</text>
</comment>
<accession>A0ABS9CYJ2</accession>
<evidence type="ECO:0000313" key="2">
    <source>
        <dbReference type="Proteomes" id="UP001200557"/>
    </source>
</evidence>
<keyword evidence="2" id="KW-1185">Reference proteome</keyword>
<dbReference type="Proteomes" id="UP001200557">
    <property type="component" value="Unassembled WGS sequence"/>
</dbReference>
<evidence type="ECO:0000313" key="1">
    <source>
        <dbReference type="EMBL" id="MCF2872318.1"/>
    </source>
</evidence>
<organism evidence="1 2">
    <name type="scientific">Octadecabacter dasysiphoniae</name>
    <dbReference type="NCBI Taxonomy" id="2909341"/>
    <lineage>
        <taxon>Bacteria</taxon>
        <taxon>Pseudomonadati</taxon>
        <taxon>Pseudomonadota</taxon>
        <taxon>Alphaproteobacteria</taxon>
        <taxon>Rhodobacterales</taxon>
        <taxon>Roseobacteraceae</taxon>
        <taxon>Octadecabacter</taxon>
    </lineage>
</organism>